<reference evidence="2 3" key="1">
    <citation type="submission" date="2019-03" db="EMBL/GenBank/DDBJ databases">
        <title>Genomic Encyclopedia of Type Strains, Phase IV (KMG-IV): sequencing the most valuable type-strain genomes for metagenomic binning, comparative biology and taxonomic classification.</title>
        <authorList>
            <person name="Goeker M."/>
        </authorList>
    </citation>
    <scope>NUCLEOTIDE SEQUENCE [LARGE SCALE GENOMIC DNA]</scope>
    <source>
        <strain evidence="2 3">DSM 13605</strain>
    </source>
</reference>
<accession>A0A4R3N0C8</accession>
<dbReference type="PANTHER" id="PTHR12526:SF609">
    <property type="entry name" value="LIPOPOLYSACCHARIDE BIOSYNTHESIS PROTEIN"/>
    <property type="match status" value="1"/>
</dbReference>
<dbReference type="OrthoDB" id="9764577at2"/>
<dbReference type="SUPFAM" id="SSF53756">
    <property type="entry name" value="UDP-Glycosyltransferase/glycogen phosphorylase"/>
    <property type="match status" value="1"/>
</dbReference>
<dbReference type="RefSeq" id="WP_114960563.1">
    <property type="nucleotide sequence ID" value="NZ_MSZW01000022.1"/>
</dbReference>
<name>A0A4R3N0C8_9GAMM</name>
<dbReference type="PANTHER" id="PTHR12526">
    <property type="entry name" value="GLYCOSYLTRANSFERASE"/>
    <property type="match status" value="1"/>
</dbReference>
<dbReference type="GO" id="GO:0016757">
    <property type="term" value="F:glycosyltransferase activity"/>
    <property type="evidence" value="ECO:0007669"/>
    <property type="project" value="UniProtKB-ARBA"/>
</dbReference>
<dbReference type="InterPro" id="IPR028098">
    <property type="entry name" value="Glyco_trans_4-like_N"/>
</dbReference>
<dbReference type="Gene3D" id="3.40.50.2000">
    <property type="entry name" value="Glycogen Phosphorylase B"/>
    <property type="match status" value="2"/>
</dbReference>
<dbReference type="Pfam" id="PF13579">
    <property type="entry name" value="Glyco_trans_4_4"/>
    <property type="match status" value="1"/>
</dbReference>
<evidence type="ECO:0000313" key="2">
    <source>
        <dbReference type="EMBL" id="TCT22458.1"/>
    </source>
</evidence>
<dbReference type="EMBL" id="SMAP01000007">
    <property type="protein sequence ID" value="TCT22458.1"/>
    <property type="molecule type" value="Genomic_DNA"/>
</dbReference>
<proteinExistence type="predicted"/>
<comment type="caution">
    <text evidence="2">The sequence shown here is derived from an EMBL/GenBank/DDBJ whole genome shotgun (WGS) entry which is preliminary data.</text>
</comment>
<dbReference type="Proteomes" id="UP000295414">
    <property type="component" value="Unassembled WGS sequence"/>
</dbReference>
<gene>
    <name evidence="2" type="ORF">EDC34_1075</name>
</gene>
<sequence>MRLLLVIDTYPPARISGALQMRDLAQALAAQGYRPLVLTPALDGVERLESEGDVQVLRVPAPRTKDVPYWRRTLAELVLPWILVRGLRRSALRNDHWDGVVWYSPTIFLGPLVRALKRRHACPGYLIVRDLFPDWAVDAGVMRRVALPYRFFKWIERFQYRQADVIGVQTPSNVELVAKDAPAGTRIEVLHNWLSAPARSAPDACPSLGALDGRINFVYAGNMGVAQDMDAFVELARRLVDRPDVGFVFVGRGSEAARLKALAGGLDNLCVLDEVAPEVLPALLARCHVGIVALHPAHATHNIPGKLLTYLHAGLPVLARVNSNNDLVALVEREGVGLVVAGDNPALLYAQAIKLIESPGLRAQMGGAGAALAKRMFSPASAAHQVAASLQESAQHRDA</sequence>
<organism evidence="2 3">
    <name type="scientific">Thermomonas haemolytica</name>
    <dbReference type="NCBI Taxonomy" id="141949"/>
    <lineage>
        <taxon>Bacteria</taxon>
        <taxon>Pseudomonadati</taxon>
        <taxon>Pseudomonadota</taxon>
        <taxon>Gammaproteobacteria</taxon>
        <taxon>Lysobacterales</taxon>
        <taxon>Lysobacteraceae</taxon>
        <taxon>Thermomonas</taxon>
    </lineage>
</organism>
<keyword evidence="2" id="KW-0808">Transferase</keyword>
<feature type="domain" description="Glycosyltransferase subfamily 4-like N-terminal" evidence="1">
    <location>
        <begin position="20"/>
        <end position="193"/>
    </location>
</feature>
<dbReference type="CDD" id="cd03794">
    <property type="entry name" value="GT4_WbuB-like"/>
    <property type="match status" value="1"/>
</dbReference>
<keyword evidence="3" id="KW-1185">Reference proteome</keyword>
<dbReference type="AlphaFoldDB" id="A0A4R3N0C8"/>
<evidence type="ECO:0000313" key="3">
    <source>
        <dbReference type="Proteomes" id="UP000295414"/>
    </source>
</evidence>
<protein>
    <submittedName>
        <fullName evidence="2">Glycosyltransferase involved in cell wall biosynthesis</fullName>
    </submittedName>
</protein>
<evidence type="ECO:0000259" key="1">
    <source>
        <dbReference type="Pfam" id="PF13579"/>
    </source>
</evidence>
<dbReference type="Pfam" id="PF13692">
    <property type="entry name" value="Glyco_trans_1_4"/>
    <property type="match status" value="1"/>
</dbReference>